<sequence>MASQEAMGFVCRSCARKARSITHGARSSGMSLRPFSHAARLQRSHAVPDFAESSSAELNNVLSTLRNEHILPAYLNEAQQRLVYRKKYRSELENSTVTIAVEHEEFDLKPLDKTKLLPKRKPLVKQAIDLITEEKDWAQVYPLLEGLAKIGNAADQVTIEKLIRRAALEGHFGVIVQCLKAAERTGLTMRDKYVLHGVLRGLRQTAERSGWKQGSLDRAIRYGDEVAALLGNGEHMDTKKIPRRQANVATGNPLKNPLNMATWLELHAVRAYKYGAGKDVDNKIRAFYERLMACFSAEKTPGWLSTTPLDLPRQFLRLMPLWQGVLLSTKVLGSRVPPESNQLQDFANACGESLSKTVAHLREQGQHAEGSYATTAIKEYDLARKHIFSKDRFEPRPAPQAKSEKAKSEKAKSEKASTTQATTDMEEQ</sequence>
<evidence type="ECO:0000256" key="1">
    <source>
        <dbReference type="SAM" id="MobiDB-lite"/>
    </source>
</evidence>
<evidence type="ECO:0000313" key="2">
    <source>
        <dbReference type="EMBL" id="TKX26781.1"/>
    </source>
</evidence>
<dbReference type="EMBL" id="PTQR01000011">
    <property type="protein sequence ID" value="TKX26781.1"/>
    <property type="molecule type" value="Genomic_DNA"/>
</dbReference>
<accession>A0A4U7B9X8</accession>
<feature type="compositionally biased region" description="Basic and acidic residues" evidence="1">
    <location>
        <begin position="402"/>
        <end position="415"/>
    </location>
</feature>
<organism evidence="2 3">
    <name type="scientific">Elsinoe australis</name>
    <dbReference type="NCBI Taxonomy" id="40998"/>
    <lineage>
        <taxon>Eukaryota</taxon>
        <taxon>Fungi</taxon>
        <taxon>Dikarya</taxon>
        <taxon>Ascomycota</taxon>
        <taxon>Pezizomycotina</taxon>
        <taxon>Dothideomycetes</taxon>
        <taxon>Dothideomycetidae</taxon>
        <taxon>Myriangiales</taxon>
        <taxon>Elsinoaceae</taxon>
        <taxon>Elsinoe</taxon>
    </lineage>
</organism>
<dbReference type="Proteomes" id="UP000308133">
    <property type="component" value="Unassembled WGS sequence"/>
</dbReference>
<feature type="compositionally biased region" description="Polar residues" evidence="1">
    <location>
        <begin position="418"/>
        <end position="428"/>
    </location>
</feature>
<evidence type="ECO:0000313" key="3">
    <source>
        <dbReference type="Proteomes" id="UP000308133"/>
    </source>
</evidence>
<proteinExistence type="predicted"/>
<protein>
    <submittedName>
        <fullName evidence="2">Uncharacterized protein</fullName>
    </submittedName>
</protein>
<gene>
    <name evidence="2" type="ORF">C1H76_0935</name>
</gene>
<feature type="region of interest" description="Disordered" evidence="1">
    <location>
        <begin position="389"/>
        <end position="428"/>
    </location>
</feature>
<dbReference type="AlphaFoldDB" id="A0A4U7B9X8"/>
<name>A0A4U7B9X8_9PEZI</name>
<comment type="caution">
    <text evidence="2">The sequence shown here is derived from an EMBL/GenBank/DDBJ whole genome shotgun (WGS) entry which is preliminary data.</text>
</comment>
<reference evidence="2 3" key="1">
    <citation type="submission" date="2018-02" db="EMBL/GenBank/DDBJ databases">
        <title>Draft genome sequences of Elsinoe sp., causing black scab on jojoba.</title>
        <authorList>
            <person name="Stodart B."/>
            <person name="Jeffress S."/>
            <person name="Ash G."/>
            <person name="Arun Chinnappa K."/>
        </authorList>
    </citation>
    <scope>NUCLEOTIDE SEQUENCE [LARGE SCALE GENOMIC DNA]</scope>
    <source>
        <strain evidence="2 3">Hillstone_2</strain>
    </source>
</reference>